<evidence type="ECO:0000256" key="4">
    <source>
        <dbReference type="ARBA" id="ARBA00022912"/>
    </source>
</evidence>
<dbReference type="InterPro" id="IPR003595">
    <property type="entry name" value="Tyr_Pase_cat"/>
</dbReference>
<dbReference type="Gene3D" id="3.90.190.10">
    <property type="entry name" value="Protein tyrosine phosphatase superfamily"/>
    <property type="match status" value="2"/>
</dbReference>
<evidence type="ECO:0000259" key="6">
    <source>
        <dbReference type="PROSITE" id="PS50056"/>
    </source>
</evidence>
<keyword evidence="4" id="KW-0904">Protein phosphatase</keyword>
<dbReference type="SMART" id="SM00404">
    <property type="entry name" value="PTPc_motif"/>
    <property type="match status" value="1"/>
</dbReference>
<dbReference type="PANTHER" id="PTHR45848:SF4">
    <property type="entry name" value="DUAL SPECIFICITY PROTEIN PHOSPHATASE 12"/>
    <property type="match status" value="1"/>
</dbReference>
<name>A0AAD7K5V3_9AGAR</name>
<dbReference type="Pfam" id="PF00782">
    <property type="entry name" value="DSPc"/>
    <property type="match status" value="1"/>
</dbReference>
<evidence type="ECO:0000256" key="1">
    <source>
        <dbReference type="ARBA" id="ARBA00008601"/>
    </source>
</evidence>
<dbReference type="PROSITE" id="PS50054">
    <property type="entry name" value="TYR_PHOSPHATASE_DUAL"/>
    <property type="match status" value="1"/>
</dbReference>
<comment type="similarity">
    <text evidence="1">Belongs to the protein-tyrosine phosphatase family. Non-receptor class dual specificity subfamily.</text>
</comment>
<organism evidence="7 8">
    <name type="scientific">Mycena metata</name>
    <dbReference type="NCBI Taxonomy" id="1033252"/>
    <lineage>
        <taxon>Eukaryota</taxon>
        <taxon>Fungi</taxon>
        <taxon>Dikarya</taxon>
        <taxon>Basidiomycota</taxon>
        <taxon>Agaricomycotina</taxon>
        <taxon>Agaricomycetes</taxon>
        <taxon>Agaricomycetidae</taxon>
        <taxon>Agaricales</taxon>
        <taxon>Marasmiineae</taxon>
        <taxon>Mycenaceae</taxon>
        <taxon>Mycena</taxon>
    </lineage>
</organism>
<protein>
    <recommendedName>
        <fullName evidence="2">protein-tyrosine-phosphatase</fullName>
        <ecNumber evidence="2">3.1.3.48</ecNumber>
    </recommendedName>
</protein>
<dbReference type="InterPro" id="IPR020422">
    <property type="entry name" value="TYR_PHOSPHATASE_DUAL_dom"/>
</dbReference>
<dbReference type="PROSITE" id="PS50056">
    <property type="entry name" value="TYR_PHOSPHATASE_2"/>
    <property type="match status" value="1"/>
</dbReference>
<dbReference type="InterPro" id="IPR029021">
    <property type="entry name" value="Prot-tyrosine_phosphatase-like"/>
</dbReference>
<evidence type="ECO:0000313" key="8">
    <source>
        <dbReference type="Proteomes" id="UP001215598"/>
    </source>
</evidence>
<dbReference type="PANTHER" id="PTHR45848">
    <property type="entry name" value="DUAL SPECIFICITY PROTEIN PHOSPHATASE 12 FAMILY MEMBER"/>
    <property type="match status" value="1"/>
</dbReference>
<feature type="domain" description="Tyrosine specific protein phosphatases" evidence="6">
    <location>
        <begin position="78"/>
        <end position="136"/>
    </location>
</feature>
<dbReference type="GO" id="GO:0004725">
    <property type="term" value="F:protein tyrosine phosphatase activity"/>
    <property type="evidence" value="ECO:0007669"/>
    <property type="project" value="UniProtKB-EC"/>
</dbReference>
<sequence>MQDQRRRRALIRDSESYDAIIDDKLLLGNLSAAQSPQLLNRLGITHVLSVCPDYLEVSENLKHLSLPILDDEHSDILENLPTTCQFIQEALNSGGRVLVHCVLGISRSPTVVCAYLMFSQNISAAQAIRLVRERRPRSRPNYNFIRQLQVFSACHHNVNPEAPAYILCKTQQDFYEAHSLKVIDGMPILPDQLFLSFDFPENRDHASAFLDHLGVTHIVSITPDHIYATRDILERSVHKHFIVPYTAKESLLLALPSLCRFVDDALQANISRVFLHCMDELRGGIAICAYLMFSRQILPAQALEILQDRVPLFDDNPTVLRHLELFEQCRYAPTQQHPLVRAWLSNTPPQVNMFS</sequence>
<dbReference type="SMART" id="SM00195">
    <property type="entry name" value="DSPc"/>
    <property type="match status" value="2"/>
</dbReference>
<keyword evidence="8" id="KW-1185">Reference proteome</keyword>
<dbReference type="FunFam" id="3.90.190.10:FF:000157">
    <property type="entry name" value="Protein-tyrosine phosphatase"/>
    <property type="match status" value="1"/>
</dbReference>
<proteinExistence type="inferred from homology"/>
<dbReference type="AlphaFoldDB" id="A0AAD7K5V3"/>
<reference evidence="7" key="1">
    <citation type="submission" date="2023-03" db="EMBL/GenBank/DDBJ databases">
        <title>Massive genome expansion in bonnet fungi (Mycena s.s.) driven by repeated elements and novel gene families across ecological guilds.</title>
        <authorList>
            <consortium name="Lawrence Berkeley National Laboratory"/>
            <person name="Harder C.B."/>
            <person name="Miyauchi S."/>
            <person name="Viragh M."/>
            <person name="Kuo A."/>
            <person name="Thoen E."/>
            <person name="Andreopoulos B."/>
            <person name="Lu D."/>
            <person name="Skrede I."/>
            <person name="Drula E."/>
            <person name="Henrissat B."/>
            <person name="Morin E."/>
            <person name="Kohler A."/>
            <person name="Barry K."/>
            <person name="LaButti K."/>
            <person name="Morin E."/>
            <person name="Salamov A."/>
            <person name="Lipzen A."/>
            <person name="Mereny Z."/>
            <person name="Hegedus B."/>
            <person name="Baldrian P."/>
            <person name="Stursova M."/>
            <person name="Weitz H."/>
            <person name="Taylor A."/>
            <person name="Grigoriev I.V."/>
            <person name="Nagy L.G."/>
            <person name="Martin F."/>
            <person name="Kauserud H."/>
        </authorList>
    </citation>
    <scope>NUCLEOTIDE SEQUENCE</scope>
    <source>
        <strain evidence="7">CBHHK182m</strain>
    </source>
</reference>
<comment type="caution">
    <text evidence="7">The sequence shown here is derived from an EMBL/GenBank/DDBJ whole genome shotgun (WGS) entry which is preliminary data.</text>
</comment>
<dbReference type="InterPro" id="IPR000340">
    <property type="entry name" value="Dual-sp_phosphatase_cat-dom"/>
</dbReference>
<dbReference type="GO" id="GO:0008138">
    <property type="term" value="F:protein tyrosine/serine/threonine phosphatase activity"/>
    <property type="evidence" value="ECO:0007669"/>
    <property type="project" value="TreeGrafter"/>
</dbReference>
<evidence type="ECO:0000313" key="7">
    <source>
        <dbReference type="EMBL" id="KAJ7777334.1"/>
    </source>
</evidence>
<accession>A0AAD7K5V3</accession>
<dbReference type="PROSITE" id="PS00383">
    <property type="entry name" value="TYR_PHOSPHATASE_1"/>
    <property type="match status" value="1"/>
</dbReference>
<dbReference type="CDD" id="cd14498">
    <property type="entry name" value="DSP"/>
    <property type="match status" value="1"/>
</dbReference>
<dbReference type="Proteomes" id="UP001215598">
    <property type="component" value="Unassembled WGS sequence"/>
</dbReference>
<dbReference type="EMBL" id="JARKIB010000008">
    <property type="protein sequence ID" value="KAJ7777334.1"/>
    <property type="molecule type" value="Genomic_DNA"/>
</dbReference>
<dbReference type="InterPro" id="IPR000387">
    <property type="entry name" value="Tyr_Pase_dom"/>
</dbReference>
<keyword evidence="3" id="KW-0378">Hydrolase</keyword>
<evidence type="ECO:0000256" key="3">
    <source>
        <dbReference type="ARBA" id="ARBA00022801"/>
    </source>
</evidence>
<evidence type="ECO:0000256" key="2">
    <source>
        <dbReference type="ARBA" id="ARBA00013064"/>
    </source>
</evidence>
<dbReference type="InterPro" id="IPR016130">
    <property type="entry name" value="Tyr_Pase_AS"/>
</dbReference>
<dbReference type="EC" id="3.1.3.48" evidence="2"/>
<gene>
    <name evidence="7" type="ORF">B0H16DRAFT_1302240</name>
</gene>
<feature type="domain" description="Tyrosine-protein phosphatase" evidence="5">
    <location>
        <begin position="17"/>
        <end position="157"/>
    </location>
</feature>
<dbReference type="SUPFAM" id="SSF52799">
    <property type="entry name" value="(Phosphotyrosine protein) phosphatases II"/>
    <property type="match status" value="2"/>
</dbReference>
<evidence type="ECO:0000259" key="5">
    <source>
        <dbReference type="PROSITE" id="PS50054"/>
    </source>
</evidence>